<dbReference type="InterPro" id="IPR033985">
    <property type="entry name" value="SusD-like_N"/>
</dbReference>
<dbReference type="InterPro" id="IPR012944">
    <property type="entry name" value="SusD_RagB_dom"/>
</dbReference>
<evidence type="ECO:0000256" key="4">
    <source>
        <dbReference type="ARBA" id="ARBA00023136"/>
    </source>
</evidence>
<dbReference type="RefSeq" id="WP_178256753.1">
    <property type="nucleotide sequence ID" value="NZ_JACSPQ010000017.1"/>
</dbReference>
<keyword evidence="10" id="KW-1185">Reference proteome</keyword>
<feature type="chain" id="PRO_5045284569" evidence="6">
    <location>
        <begin position="19"/>
        <end position="503"/>
    </location>
</feature>
<feature type="domain" description="SusD-like N-terminal" evidence="8">
    <location>
        <begin position="21"/>
        <end position="230"/>
    </location>
</feature>
<dbReference type="SUPFAM" id="SSF48452">
    <property type="entry name" value="TPR-like"/>
    <property type="match status" value="1"/>
</dbReference>
<comment type="caution">
    <text evidence="9">The sequence shown here is derived from an EMBL/GenBank/DDBJ whole genome shotgun (WGS) entry which is preliminary data.</text>
</comment>
<evidence type="ECO:0000256" key="5">
    <source>
        <dbReference type="ARBA" id="ARBA00023237"/>
    </source>
</evidence>
<dbReference type="Gene3D" id="1.25.40.390">
    <property type="match status" value="1"/>
</dbReference>
<feature type="domain" description="RagB/SusD" evidence="7">
    <location>
        <begin position="275"/>
        <end position="479"/>
    </location>
</feature>
<comment type="subcellular location">
    <subcellularLocation>
        <location evidence="1">Cell outer membrane</location>
    </subcellularLocation>
</comment>
<dbReference type="Pfam" id="PF07980">
    <property type="entry name" value="SusD_RagB"/>
    <property type="match status" value="1"/>
</dbReference>
<feature type="signal peptide" evidence="6">
    <location>
        <begin position="1"/>
        <end position="18"/>
    </location>
</feature>
<dbReference type="Proteomes" id="UP000616346">
    <property type="component" value="Unassembled WGS sequence"/>
</dbReference>
<proteinExistence type="inferred from homology"/>
<evidence type="ECO:0000259" key="8">
    <source>
        <dbReference type="Pfam" id="PF14322"/>
    </source>
</evidence>
<organism evidence="9 10">
    <name type="scientific">Phocaeicola faecium</name>
    <dbReference type="NCBI Taxonomy" id="2762213"/>
    <lineage>
        <taxon>Bacteria</taxon>
        <taxon>Pseudomonadati</taxon>
        <taxon>Bacteroidota</taxon>
        <taxon>Bacteroidia</taxon>
        <taxon>Bacteroidales</taxon>
        <taxon>Bacteroidaceae</taxon>
        <taxon>Phocaeicola</taxon>
    </lineage>
</organism>
<protein>
    <submittedName>
        <fullName evidence="9">RagB/SusD family nutrient uptake outer membrane protein</fullName>
    </submittedName>
</protein>
<reference evidence="9 10" key="1">
    <citation type="submission" date="2020-08" db="EMBL/GenBank/DDBJ databases">
        <title>A Genomic Blueprint of the Chicken Gut Microbiome.</title>
        <authorList>
            <person name="Gilroy R."/>
            <person name="Ravi A."/>
            <person name="Getino M."/>
            <person name="Pursley I."/>
            <person name="Horton D.L."/>
            <person name="Alikhan N.-F."/>
            <person name="Baker D."/>
            <person name="Gharbi K."/>
            <person name="Hall N."/>
            <person name="Watson M."/>
            <person name="Adriaenssens E.M."/>
            <person name="Foster-Nyarko E."/>
            <person name="Jarju S."/>
            <person name="Secka A."/>
            <person name="Antonio M."/>
            <person name="Oren A."/>
            <person name="Chaudhuri R."/>
            <person name="La Ragione R.M."/>
            <person name="Hildebrand F."/>
            <person name="Pallen M.J."/>
        </authorList>
    </citation>
    <scope>NUCLEOTIDE SEQUENCE [LARGE SCALE GENOMIC DNA]</scope>
    <source>
        <strain evidence="9 10">Sa1YUN3</strain>
    </source>
</reference>
<dbReference type="InterPro" id="IPR011990">
    <property type="entry name" value="TPR-like_helical_dom_sf"/>
</dbReference>
<evidence type="ECO:0000256" key="3">
    <source>
        <dbReference type="ARBA" id="ARBA00022729"/>
    </source>
</evidence>
<evidence type="ECO:0000313" key="9">
    <source>
        <dbReference type="EMBL" id="MBD8002863.1"/>
    </source>
</evidence>
<comment type="similarity">
    <text evidence="2">Belongs to the SusD family.</text>
</comment>
<gene>
    <name evidence="9" type="ORF">H9626_11680</name>
</gene>
<sequence>MKKYIYIAGLIGAFLCSACDDFLTVESPDQLNSENYWRNQSDVESGLAATYSQMYLMTYSGDQWSFPEVKWPVEAYREDIISMGNDAMNYPNWVELAYFTYTNGNSQFTSMWDSYYRGISFANQVIEKAGAMDESLINPEVKSDLVNEARFLRAFYHMQLLLNWKEIIIRDKYLTDSNELNKELSPRESVWKFIIEDLKAATALPASYDAENVGRATRGAAYAYLGFAYLTMAYETPENESTYLTEALAALNNVQGYELVDDFKSMFDGSNKNSKESIFEIQFSMSSANGAVYRTQLHRWMGCSELGGWDEILPSQTLMDEYMKEGEIASTGLYDSRLYETVFFQCDYFNDGTGKVYGHNYDDLFSYNRPAFRKFMPATVEELNQNYSAINIPLMRYANVLLMKAEILNKQGHPEQAIPLINQVREVHGDMPAMKGTSQAEVQAQIEHERMIEFPLENYRWYDLRRWEKLSEALQAAGRSGFEEAKNAFYPVPQTELNANESL</sequence>
<keyword evidence="5" id="KW-0998">Cell outer membrane</keyword>
<name>A0ABR8VDM0_9BACT</name>
<evidence type="ECO:0000256" key="1">
    <source>
        <dbReference type="ARBA" id="ARBA00004442"/>
    </source>
</evidence>
<accession>A0ABR8VDM0</accession>
<keyword evidence="3 6" id="KW-0732">Signal</keyword>
<keyword evidence="4" id="KW-0472">Membrane</keyword>
<evidence type="ECO:0000259" key="7">
    <source>
        <dbReference type="Pfam" id="PF07980"/>
    </source>
</evidence>
<dbReference type="EMBL" id="JACSPQ010000017">
    <property type="protein sequence ID" value="MBD8002863.1"/>
    <property type="molecule type" value="Genomic_DNA"/>
</dbReference>
<evidence type="ECO:0000313" key="10">
    <source>
        <dbReference type="Proteomes" id="UP000616346"/>
    </source>
</evidence>
<evidence type="ECO:0000256" key="6">
    <source>
        <dbReference type="SAM" id="SignalP"/>
    </source>
</evidence>
<evidence type="ECO:0000256" key="2">
    <source>
        <dbReference type="ARBA" id="ARBA00006275"/>
    </source>
</evidence>
<dbReference type="Pfam" id="PF14322">
    <property type="entry name" value="SusD-like_3"/>
    <property type="match status" value="1"/>
</dbReference>